<evidence type="ECO:0000256" key="4">
    <source>
        <dbReference type="ARBA" id="ARBA00023014"/>
    </source>
</evidence>
<evidence type="ECO:0000256" key="1">
    <source>
        <dbReference type="ARBA" id="ARBA00022691"/>
    </source>
</evidence>
<evidence type="ECO:0000313" key="7">
    <source>
        <dbReference type="Proteomes" id="UP000178435"/>
    </source>
</evidence>
<dbReference type="SFLD" id="SFLDG01067">
    <property type="entry name" value="SPASM/twitch_domain_containing"/>
    <property type="match status" value="1"/>
</dbReference>
<keyword evidence="2" id="KW-0479">Metal-binding</keyword>
<evidence type="ECO:0000259" key="5">
    <source>
        <dbReference type="PROSITE" id="PS51918"/>
    </source>
</evidence>
<comment type="caution">
    <text evidence="6">The sequence shown here is derived from an EMBL/GenBank/DDBJ whole genome shotgun (WGS) entry which is preliminary data.</text>
</comment>
<dbReference type="CDD" id="cd01335">
    <property type="entry name" value="Radical_SAM"/>
    <property type="match status" value="1"/>
</dbReference>
<gene>
    <name evidence="6" type="ORF">A2149_01060</name>
</gene>
<evidence type="ECO:0000256" key="2">
    <source>
        <dbReference type="ARBA" id="ARBA00022723"/>
    </source>
</evidence>
<organism evidence="6 7">
    <name type="scientific">Candidatus Schekmanbacteria bacterium RBG_16_38_11</name>
    <dbReference type="NCBI Taxonomy" id="1817880"/>
    <lineage>
        <taxon>Bacteria</taxon>
        <taxon>Candidatus Schekmaniibacteriota</taxon>
    </lineage>
</organism>
<dbReference type="Pfam" id="PF13186">
    <property type="entry name" value="SPASM"/>
    <property type="match status" value="1"/>
</dbReference>
<proteinExistence type="predicted"/>
<dbReference type="InterPro" id="IPR007197">
    <property type="entry name" value="rSAM"/>
</dbReference>
<keyword evidence="4" id="KW-0411">Iron-sulfur</keyword>
<dbReference type="SFLD" id="SFLDG01386">
    <property type="entry name" value="main_SPASM_domain-containing"/>
    <property type="match status" value="1"/>
</dbReference>
<dbReference type="GO" id="GO:0051536">
    <property type="term" value="F:iron-sulfur cluster binding"/>
    <property type="evidence" value="ECO:0007669"/>
    <property type="project" value="UniProtKB-KW"/>
</dbReference>
<feature type="domain" description="Radical SAM core" evidence="5">
    <location>
        <begin position="84"/>
        <end position="297"/>
    </location>
</feature>
<dbReference type="Gene3D" id="3.20.20.70">
    <property type="entry name" value="Aldolase class I"/>
    <property type="match status" value="1"/>
</dbReference>
<dbReference type="InterPro" id="IPR058240">
    <property type="entry name" value="rSAM_sf"/>
</dbReference>
<dbReference type="EMBL" id="MGDF01000011">
    <property type="protein sequence ID" value="OGL47510.1"/>
    <property type="molecule type" value="Genomic_DNA"/>
</dbReference>
<dbReference type="SMART" id="SM00729">
    <property type="entry name" value="Elp3"/>
    <property type="match status" value="1"/>
</dbReference>
<sequence length="404" mass="45112">MNQYELLGLEMGLDENGLVAGKVTGALTRELSGFFDLYLMKLNTNKVIAQKRGGNVYTCFLPPLPSKAGVKDLGRKLMRKLLKTTIPSTCTLSVTYACQAKCVHCSASLNMAKKGKELNTEEFKKVIDQAIELGVVNITLTGGEPLLRKDIFELIRHVNPDEANCMMFTNGEYLTEKNCQKLAEAGLFAAMVSLDSADPKIHDDYRKIPGLFDKALKGIERAKKAGILVGISTYATREEYHDGSFEKLLNIGKDIGIHEIVVFDPVPTGKLINEIDMILTEEEKEEIAKLTNEFRLKPGYPGVITQAWINGPKGSGCFAGNEQFYMTSYGDICPCDFTPLSFGNVREDSLETIWNRMLSHPAYSAKCNHCRMQDLEFRKKYIDTIPEDSFFPYPVYSQSCLLNS</sequence>
<evidence type="ECO:0000313" key="6">
    <source>
        <dbReference type="EMBL" id="OGL47510.1"/>
    </source>
</evidence>
<dbReference type="InterPro" id="IPR006638">
    <property type="entry name" value="Elp3/MiaA/NifB-like_rSAM"/>
</dbReference>
<dbReference type="GO" id="GO:0046872">
    <property type="term" value="F:metal ion binding"/>
    <property type="evidence" value="ECO:0007669"/>
    <property type="project" value="UniProtKB-KW"/>
</dbReference>
<dbReference type="AlphaFoldDB" id="A0A1F7S1E7"/>
<keyword evidence="3" id="KW-0408">Iron</keyword>
<dbReference type="PANTHER" id="PTHR11228">
    <property type="entry name" value="RADICAL SAM DOMAIN PROTEIN"/>
    <property type="match status" value="1"/>
</dbReference>
<name>A0A1F7S1E7_9BACT</name>
<keyword evidence="1" id="KW-0949">S-adenosyl-L-methionine</keyword>
<dbReference type="InterPro" id="IPR023885">
    <property type="entry name" value="4Fe4S-binding_SPASM_dom"/>
</dbReference>
<reference evidence="6 7" key="1">
    <citation type="journal article" date="2016" name="Nat. Commun.">
        <title>Thousands of microbial genomes shed light on interconnected biogeochemical processes in an aquifer system.</title>
        <authorList>
            <person name="Anantharaman K."/>
            <person name="Brown C.T."/>
            <person name="Hug L.A."/>
            <person name="Sharon I."/>
            <person name="Castelle C.J."/>
            <person name="Probst A.J."/>
            <person name="Thomas B.C."/>
            <person name="Singh A."/>
            <person name="Wilkins M.J."/>
            <person name="Karaoz U."/>
            <person name="Brodie E.L."/>
            <person name="Williams K.H."/>
            <person name="Hubbard S.S."/>
            <person name="Banfield J.F."/>
        </authorList>
    </citation>
    <scope>NUCLEOTIDE SEQUENCE [LARGE SCALE GENOMIC DNA]</scope>
</reference>
<dbReference type="Proteomes" id="UP000178435">
    <property type="component" value="Unassembled WGS sequence"/>
</dbReference>
<protein>
    <recommendedName>
        <fullName evidence="5">Radical SAM core domain-containing protein</fullName>
    </recommendedName>
</protein>
<dbReference type="InterPro" id="IPR050377">
    <property type="entry name" value="Radical_SAM_PqqE_MftC-like"/>
</dbReference>
<dbReference type="GO" id="GO:0003824">
    <property type="term" value="F:catalytic activity"/>
    <property type="evidence" value="ECO:0007669"/>
    <property type="project" value="InterPro"/>
</dbReference>
<dbReference type="PANTHER" id="PTHR11228:SF7">
    <property type="entry name" value="PQQA PEPTIDE CYCLASE"/>
    <property type="match status" value="1"/>
</dbReference>
<dbReference type="PROSITE" id="PS51918">
    <property type="entry name" value="RADICAL_SAM"/>
    <property type="match status" value="1"/>
</dbReference>
<dbReference type="Pfam" id="PF04055">
    <property type="entry name" value="Radical_SAM"/>
    <property type="match status" value="1"/>
</dbReference>
<dbReference type="GO" id="GO:0006783">
    <property type="term" value="P:heme biosynthetic process"/>
    <property type="evidence" value="ECO:0007669"/>
    <property type="project" value="TreeGrafter"/>
</dbReference>
<evidence type="ECO:0000256" key="3">
    <source>
        <dbReference type="ARBA" id="ARBA00023004"/>
    </source>
</evidence>
<accession>A0A1F7S1E7</accession>
<dbReference type="InterPro" id="IPR013785">
    <property type="entry name" value="Aldolase_TIM"/>
</dbReference>
<dbReference type="SUPFAM" id="SSF102114">
    <property type="entry name" value="Radical SAM enzymes"/>
    <property type="match status" value="1"/>
</dbReference>
<dbReference type="SFLD" id="SFLDS00029">
    <property type="entry name" value="Radical_SAM"/>
    <property type="match status" value="1"/>
</dbReference>